<accession>X0VZ22</accession>
<dbReference type="Pfam" id="PF01522">
    <property type="entry name" value="Polysacc_deac_1"/>
    <property type="match status" value="1"/>
</dbReference>
<dbReference type="InterPro" id="IPR002509">
    <property type="entry name" value="NODB_dom"/>
</dbReference>
<feature type="non-terminal residue" evidence="2">
    <location>
        <position position="168"/>
    </location>
</feature>
<dbReference type="PANTHER" id="PTHR47561:SF1">
    <property type="entry name" value="POLYSACCHARIDE DEACETYLASE FAMILY PROTEIN (AFU_ORTHOLOGUE AFUA_6G05030)"/>
    <property type="match status" value="1"/>
</dbReference>
<name>X0VZ22_9ZZZZ</name>
<dbReference type="PANTHER" id="PTHR47561">
    <property type="entry name" value="POLYSACCHARIDE DEACETYLASE FAMILY PROTEIN (AFU_ORTHOLOGUE AFUA_6G05030)"/>
    <property type="match status" value="1"/>
</dbReference>
<feature type="domain" description="NodB homology" evidence="1">
    <location>
        <begin position="34"/>
        <end position="168"/>
    </location>
</feature>
<evidence type="ECO:0000313" key="2">
    <source>
        <dbReference type="EMBL" id="GAG17693.1"/>
    </source>
</evidence>
<dbReference type="PROSITE" id="PS51677">
    <property type="entry name" value="NODB"/>
    <property type="match status" value="1"/>
</dbReference>
<protein>
    <recommendedName>
        <fullName evidence="1">NodB homology domain-containing protein</fullName>
    </recommendedName>
</protein>
<dbReference type="SUPFAM" id="SSF88713">
    <property type="entry name" value="Glycoside hydrolase/deacetylase"/>
    <property type="match status" value="1"/>
</dbReference>
<dbReference type="EMBL" id="BARS01035363">
    <property type="protein sequence ID" value="GAG17693.1"/>
    <property type="molecule type" value="Genomic_DNA"/>
</dbReference>
<gene>
    <name evidence="2" type="ORF">S01H1_54491</name>
</gene>
<organism evidence="2">
    <name type="scientific">marine sediment metagenome</name>
    <dbReference type="NCBI Taxonomy" id="412755"/>
    <lineage>
        <taxon>unclassified sequences</taxon>
        <taxon>metagenomes</taxon>
        <taxon>ecological metagenomes</taxon>
    </lineage>
</organism>
<proteinExistence type="predicted"/>
<reference evidence="2" key="1">
    <citation type="journal article" date="2014" name="Front. Microbiol.">
        <title>High frequency of phylogenetically diverse reductive dehalogenase-homologous genes in deep subseafloor sedimentary metagenomes.</title>
        <authorList>
            <person name="Kawai M."/>
            <person name="Futagami T."/>
            <person name="Toyoda A."/>
            <person name="Takaki Y."/>
            <person name="Nishi S."/>
            <person name="Hori S."/>
            <person name="Arai W."/>
            <person name="Tsubouchi T."/>
            <person name="Morono Y."/>
            <person name="Uchiyama I."/>
            <person name="Ito T."/>
            <person name="Fujiyama A."/>
            <person name="Inagaki F."/>
            <person name="Takami H."/>
        </authorList>
    </citation>
    <scope>NUCLEOTIDE SEQUENCE</scope>
    <source>
        <strain evidence="2">Expedition CK06-06</strain>
    </source>
</reference>
<dbReference type="Gene3D" id="3.20.20.370">
    <property type="entry name" value="Glycoside hydrolase/deacetylase"/>
    <property type="match status" value="1"/>
</dbReference>
<comment type="caution">
    <text evidence="2">The sequence shown here is derived from an EMBL/GenBank/DDBJ whole genome shotgun (WGS) entry which is preliminary data.</text>
</comment>
<dbReference type="AlphaFoldDB" id="X0VZ22"/>
<dbReference type="GO" id="GO:0016810">
    <property type="term" value="F:hydrolase activity, acting on carbon-nitrogen (but not peptide) bonds"/>
    <property type="evidence" value="ECO:0007669"/>
    <property type="project" value="InterPro"/>
</dbReference>
<sequence length="168" mass="19286">MALRLAMADMNASENTSRTNALTIDVEDFHSIVSRWWFDKQVLPSRAVVENTEYILDTLAEFRTRATFFVLGEVAETYPGLIKRIADGGHELGVHGYKHLWVHTLTREQFHSEVQRAKKLIEDLIGQPILGHRAPAFSIDLKMTWAFEVLHDLGFKYDSSVYPIKGRR</sequence>
<evidence type="ECO:0000259" key="1">
    <source>
        <dbReference type="PROSITE" id="PS51677"/>
    </source>
</evidence>
<dbReference type="GO" id="GO:0005975">
    <property type="term" value="P:carbohydrate metabolic process"/>
    <property type="evidence" value="ECO:0007669"/>
    <property type="project" value="InterPro"/>
</dbReference>
<dbReference type="InterPro" id="IPR011330">
    <property type="entry name" value="Glyco_hydro/deAcase_b/a-brl"/>
</dbReference>